<feature type="compositionally biased region" description="Basic and acidic residues" evidence="1">
    <location>
        <begin position="152"/>
        <end position="168"/>
    </location>
</feature>
<dbReference type="EMBL" id="JAINUG010000107">
    <property type="protein sequence ID" value="KAJ8396381.1"/>
    <property type="molecule type" value="Genomic_DNA"/>
</dbReference>
<evidence type="ECO:0000313" key="2">
    <source>
        <dbReference type="EMBL" id="KAJ8396381.1"/>
    </source>
</evidence>
<evidence type="ECO:0000256" key="1">
    <source>
        <dbReference type="SAM" id="MobiDB-lite"/>
    </source>
</evidence>
<organism evidence="2 3">
    <name type="scientific">Aldrovandia affinis</name>
    <dbReference type="NCBI Taxonomy" id="143900"/>
    <lineage>
        <taxon>Eukaryota</taxon>
        <taxon>Metazoa</taxon>
        <taxon>Chordata</taxon>
        <taxon>Craniata</taxon>
        <taxon>Vertebrata</taxon>
        <taxon>Euteleostomi</taxon>
        <taxon>Actinopterygii</taxon>
        <taxon>Neopterygii</taxon>
        <taxon>Teleostei</taxon>
        <taxon>Notacanthiformes</taxon>
        <taxon>Halosauridae</taxon>
        <taxon>Aldrovandia</taxon>
    </lineage>
</organism>
<dbReference type="AlphaFoldDB" id="A0AAD7S7S0"/>
<dbReference type="Proteomes" id="UP001221898">
    <property type="component" value="Unassembled WGS sequence"/>
</dbReference>
<evidence type="ECO:0000313" key="3">
    <source>
        <dbReference type="Proteomes" id="UP001221898"/>
    </source>
</evidence>
<comment type="caution">
    <text evidence="2">The sequence shown here is derived from an EMBL/GenBank/DDBJ whole genome shotgun (WGS) entry which is preliminary data.</text>
</comment>
<accession>A0AAD7S7S0</accession>
<keyword evidence="3" id="KW-1185">Reference proteome</keyword>
<protein>
    <submittedName>
        <fullName evidence="2">Uncharacterized protein</fullName>
    </submittedName>
</protein>
<reference evidence="2" key="1">
    <citation type="journal article" date="2023" name="Science">
        <title>Genome structures resolve the early diversification of teleost fishes.</title>
        <authorList>
            <person name="Parey E."/>
            <person name="Louis A."/>
            <person name="Montfort J."/>
            <person name="Bouchez O."/>
            <person name="Roques C."/>
            <person name="Iampietro C."/>
            <person name="Lluch J."/>
            <person name="Castinel A."/>
            <person name="Donnadieu C."/>
            <person name="Desvignes T."/>
            <person name="Floi Bucao C."/>
            <person name="Jouanno E."/>
            <person name="Wen M."/>
            <person name="Mejri S."/>
            <person name="Dirks R."/>
            <person name="Jansen H."/>
            <person name="Henkel C."/>
            <person name="Chen W.J."/>
            <person name="Zahm M."/>
            <person name="Cabau C."/>
            <person name="Klopp C."/>
            <person name="Thompson A.W."/>
            <person name="Robinson-Rechavi M."/>
            <person name="Braasch I."/>
            <person name="Lecointre G."/>
            <person name="Bobe J."/>
            <person name="Postlethwait J.H."/>
            <person name="Berthelot C."/>
            <person name="Roest Crollius H."/>
            <person name="Guiguen Y."/>
        </authorList>
    </citation>
    <scope>NUCLEOTIDE SEQUENCE</scope>
    <source>
        <strain evidence="2">NC1722</strain>
    </source>
</reference>
<proteinExistence type="predicted"/>
<sequence>MRHSGKPTASTPAAEWELCRSAPSVCFLSASSSASARSCPFGQSPADWSVFGLRSCSRVENGAVLLLGLVKHQSHVGPSMAIVLGHNGSFVSGRSIETSHWQRWKMDPFSPSLLWEDTGQRREWTAVQSDQCAPTGAPQGPPHHPLAAVQERIQRRTRDASHPSSHSD</sequence>
<gene>
    <name evidence="2" type="ORF">AAFF_G00019580</name>
</gene>
<name>A0AAD7S7S0_9TELE</name>
<feature type="region of interest" description="Disordered" evidence="1">
    <location>
        <begin position="127"/>
        <end position="168"/>
    </location>
</feature>